<protein>
    <submittedName>
        <fullName evidence="1">Uncharacterized protein</fullName>
    </submittedName>
</protein>
<dbReference type="Proteomes" id="UP001177021">
    <property type="component" value="Unassembled WGS sequence"/>
</dbReference>
<proteinExistence type="predicted"/>
<reference evidence="1" key="1">
    <citation type="submission" date="2023-10" db="EMBL/GenBank/DDBJ databases">
        <authorList>
            <person name="Rodriguez Cubillos JULIANA M."/>
            <person name="De Vega J."/>
        </authorList>
    </citation>
    <scope>NUCLEOTIDE SEQUENCE</scope>
</reference>
<name>A0ACB0KJL7_TRIPR</name>
<evidence type="ECO:0000313" key="2">
    <source>
        <dbReference type="Proteomes" id="UP001177021"/>
    </source>
</evidence>
<gene>
    <name evidence="1" type="ORF">MILVUS5_LOCUS24022</name>
</gene>
<evidence type="ECO:0000313" key="1">
    <source>
        <dbReference type="EMBL" id="CAJ2657442.1"/>
    </source>
</evidence>
<organism evidence="1 2">
    <name type="scientific">Trifolium pratense</name>
    <name type="common">Red clover</name>
    <dbReference type="NCBI Taxonomy" id="57577"/>
    <lineage>
        <taxon>Eukaryota</taxon>
        <taxon>Viridiplantae</taxon>
        <taxon>Streptophyta</taxon>
        <taxon>Embryophyta</taxon>
        <taxon>Tracheophyta</taxon>
        <taxon>Spermatophyta</taxon>
        <taxon>Magnoliopsida</taxon>
        <taxon>eudicotyledons</taxon>
        <taxon>Gunneridae</taxon>
        <taxon>Pentapetalae</taxon>
        <taxon>rosids</taxon>
        <taxon>fabids</taxon>
        <taxon>Fabales</taxon>
        <taxon>Fabaceae</taxon>
        <taxon>Papilionoideae</taxon>
        <taxon>50 kb inversion clade</taxon>
        <taxon>NPAAA clade</taxon>
        <taxon>Hologalegina</taxon>
        <taxon>IRL clade</taxon>
        <taxon>Trifolieae</taxon>
        <taxon>Trifolium</taxon>
    </lineage>
</organism>
<dbReference type="EMBL" id="CASHSV030000311">
    <property type="protein sequence ID" value="CAJ2657442.1"/>
    <property type="molecule type" value="Genomic_DNA"/>
</dbReference>
<comment type="caution">
    <text evidence="1">The sequence shown here is derived from an EMBL/GenBank/DDBJ whole genome shotgun (WGS) entry which is preliminary data.</text>
</comment>
<accession>A0ACB0KJL7</accession>
<sequence>MAVAAAKHHHTVLLLLRVGKCSLGVPIEVFTWGHRLVTPKRVVITRNLKKSGSTPLKRNMVSISAGNTGLQQLQLQVMFTGDVSYSNLFGFTPDDFVSVTYFCILVFFDFDPRLEEVLDTFVTLDVCIISCTRVLFSSSSCSSIFGNALTM</sequence>
<keyword evidence="2" id="KW-1185">Reference proteome</keyword>